<dbReference type="PROSITE" id="PS00079">
    <property type="entry name" value="MULTICOPPER_OXIDASE1"/>
    <property type="match status" value="1"/>
</dbReference>
<gene>
    <name evidence="6" type="ORF">A2777_01160</name>
</gene>
<evidence type="ECO:0000256" key="2">
    <source>
        <dbReference type="ARBA" id="ARBA00023008"/>
    </source>
</evidence>
<keyword evidence="1" id="KW-0479">Metal-binding</keyword>
<evidence type="ECO:0000256" key="3">
    <source>
        <dbReference type="SAM" id="MobiDB-lite"/>
    </source>
</evidence>
<comment type="caution">
    <text evidence="6">The sequence shown here is derived from an EMBL/GenBank/DDBJ whole genome shotgun (WGS) entry which is preliminary data.</text>
</comment>
<dbReference type="InterPro" id="IPR033138">
    <property type="entry name" value="Cu_oxidase_CS"/>
</dbReference>
<dbReference type="InterPro" id="IPR050845">
    <property type="entry name" value="Cu-binding_ET"/>
</dbReference>
<dbReference type="AlphaFoldDB" id="A0A1F5Z6I6"/>
<dbReference type="Gene3D" id="2.60.40.420">
    <property type="entry name" value="Cupredoxins - blue copper proteins"/>
    <property type="match status" value="1"/>
</dbReference>
<organism evidence="6 7">
    <name type="scientific">Candidatus Gottesmanbacteria bacterium RIFCSPHIGHO2_01_FULL_40_15</name>
    <dbReference type="NCBI Taxonomy" id="1798376"/>
    <lineage>
        <taxon>Bacteria</taxon>
        <taxon>Candidatus Gottesmaniibacteriota</taxon>
    </lineage>
</organism>
<evidence type="ECO:0000259" key="5">
    <source>
        <dbReference type="Pfam" id="PF13473"/>
    </source>
</evidence>
<dbReference type="EMBL" id="MFJF01000005">
    <property type="protein sequence ID" value="OGG07985.1"/>
    <property type="molecule type" value="Genomic_DNA"/>
</dbReference>
<sequence>MNKNLIIGVIVLGALLLGGVIFINNISRPKPSTPAVTEEVREAGEESVMEEQIDEDKDEDKDEDDEDKKDSENVKTFEINASSFKFSLTEIKVNKGDRVRVVLNITEGFHDFVVDEFDARTKQIGEGKSDTVEFLADKEGTFEFYCSVGDHRAKGMKGNLIVQ</sequence>
<name>A0A1F5Z6I6_9BACT</name>
<dbReference type="Proteomes" id="UP000177354">
    <property type="component" value="Unassembled WGS sequence"/>
</dbReference>
<evidence type="ECO:0000313" key="7">
    <source>
        <dbReference type="Proteomes" id="UP000177354"/>
    </source>
</evidence>
<accession>A0A1F5Z6I6</accession>
<dbReference type="InterPro" id="IPR028096">
    <property type="entry name" value="EfeO_Cupredoxin"/>
</dbReference>
<evidence type="ECO:0000313" key="6">
    <source>
        <dbReference type="EMBL" id="OGG07985.1"/>
    </source>
</evidence>
<feature type="transmembrane region" description="Helical" evidence="4">
    <location>
        <begin position="6"/>
        <end position="23"/>
    </location>
</feature>
<feature type="compositionally biased region" description="Acidic residues" evidence="3">
    <location>
        <begin position="45"/>
        <end position="67"/>
    </location>
</feature>
<keyword evidence="4" id="KW-1133">Transmembrane helix</keyword>
<dbReference type="GO" id="GO:0046872">
    <property type="term" value="F:metal ion binding"/>
    <property type="evidence" value="ECO:0007669"/>
    <property type="project" value="UniProtKB-KW"/>
</dbReference>
<dbReference type="SUPFAM" id="SSF49503">
    <property type="entry name" value="Cupredoxins"/>
    <property type="match status" value="1"/>
</dbReference>
<dbReference type="InterPro" id="IPR008972">
    <property type="entry name" value="Cupredoxin"/>
</dbReference>
<dbReference type="Pfam" id="PF13473">
    <property type="entry name" value="Cupredoxin_1"/>
    <property type="match status" value="1"/>
</dbReference>
<proteinExistence type="predicted"/>
<reference evidence="6 7" key="1">
    <citation type="journal article" date="2016" name="Nat. Commun.">
        <title>Thousands of microbial genomes shed light on interconnected biogeochemical processes in an aquifer system.</title>
        <authorList>
            <person name="Anantharaman K."/>
            <person name="Brown C.T."/>
            <person name="Hug L.A."/>
            <person name="Sharon I."/>
            <person name="Castelle C.J."/>
            <person name="Probst A.J."/>
            <person name="Thomas B.C."/>
            <person name="Singh A."/>
            <person name="Wilkins M.J."/>
            <person name="Karaoz U."/>
            <person name="Brodie E.L."/>
            <person name="Williams K.H."/>
            <person name="Hubbard S.S."/>
            <person name="Banfield J.F."/>
        </authorList>
    </citation>
    <scope>NUCLEOTIDE SEQUENCE [LARGE SCALE GENOMIC DNA]</scope>
</reference>
<evidence type="ECO:0000256" key="4">
    <source>
        <dbReference type="SAM" id="Phobius"/>
    </source>
</evidence>
<evidence type="ECO:0000256" key="1">
    <source>
        <dbReference type="ARBA" id="ARBA00022723"/>
    </source>
</evidence>
<keyword evidence="2" id="KW-0186">Copper</keyword>
<feature type="region of interest" description="Disordered" evidence="3">
    <location>
        <begin position="31"/>
        <end position="73"/>
    </location>
</feature>
<feature type="domain" description="EfeO-type cupredoxin-like" evidence="5">
    <location>
        <begin position="68"/>
        <end position="162"/>
    </location>
</feature>
<dbReference type="PANTHER" id="PTHR38439">
    <property type="entry name" value="AURACYANIN-B"/>
    <property type="match status" value="1"/>
</dbReference>
<keyword evidence="4" id="KW-0812">Transmembrane</keyword>
<keyword evidence="4" id="KW-0472">Membrane</keyword>
<protein>
    <recommendedName>
        <fullName evidence="5">EfeO-type cupredoxin-like domain-containing protein</fullName>
    </recommendedName>
</protein>
<dbReference type="PANTHER" id="PTHR38439:SF3">
    <property type="entry name" value="COPPER-RESISTANT CUPROPROTEIN COPI"/>
    <property type="match status" value="1"/>
</dbReference>